<dbReference type="RefSeq" id="WP_010762098.1">
    <property type="nucleotide sequence ID" value="NZ_KB946316.1"/>
</dbReference>
<proteinExistence type="predicted"/>
<feature type="transmembrane region" description="Helical" evidence="2">
    <location>
        <begin position="559"/>
        <end position="580"/>
    </location>
</feature>
<evidence type="ECO:0000256" key="2">
    <source>
        <dbReference type="SAM" id="Phobius"/>
    </source>
</evidence>
<evidence type="ECO:0000256" key="1">
    <source>
        <dbReference type="SAM" id="Coils"/>
    </source>
</evidence>
<reference evidence="4 6" key="2">
    <citation type="submission" date="2013-03" db="EMBL/GenBank/DDBJ databases">
        <title>The Genome Sequence of Enterococcus haemoperoxidus BAA-382 (PacBio/Illumina hybrid assembly).</title>
        <authorList>
            <consortium name="The Broad Institute Genomics Platform"/>
            <consortium name="The Broad Institute Genome Sequencing Center for Infectious Disease"/>
            <person name="Earl A."/>
            <person name="Russ C."/>
            <person name="Gilmore M."/>
            <person name="Surin D."/>
            <person name="Walker B."/>
            <person name="Young S."/>
            <person name="Zeng Q."/>
            <person name="Gargeya S."/>
            <person name="Fitzgerald M."/>
            <person name="Haas B."/>
            <person name="Abouelleil A."/>
            <person name="Allen A.W."/>
            <person name="Alvarado L."/>
            <person name="Arachchi H.M."/>
            <person name="Berlin A.M."/>
            <person name="Chapman S.B."/>
            <person name="Gainer-Dewar J."/>
            <person name="Goldberg J."/>
            <person name="Griggs A."/>
            <person name="Gujja S."/>
            <person name="Hansen M."/>
            <person name="Howarth C."/>
            <person name="Imamovic A."/>
            <person name="Ireland A."/>
            <person name="Larimer J."/>
            <person name="McCowan C."/>
            <person name="Murphy C."/>
            <person name="Pearson M."/>
            <person name="Poon T.W."/>
            <person name="Priest M."/>
            <person name="Roberts A."/>
            <person name="Saif S."/>
            <person name="Shea T."/>
            <person name="Sisk P."/>
            <person name="Sykes S."/>
            <person name="Wortman J."/>
            <person name="Nusbaum C."/>
            <person name="Birren B."/>
        </authorList>
    </citation>
    <scope>NUCLEOTIDE SEQUENCE [LARGE SCALE GENOMIC DNA]</scope>
    <source>
        <strain evidence="4 6">ATCC BAA-382</strain>
    </source>
</reference>
<feature type="transmembrane region" description="Helical" evidence="2">
    <location>
        <begin position="638"/>
        <end position="667"/>
    </location>
</feature>
<keyword evidence="2" id="KW-1133">Transmembrane helix</keyword>
<dbReference type="PATRIC" id="fig|1158608.3.peg.1871"/>
<organism evidence="3 5">
    <name type="scientific">Enterococcus haemoperoxidus ATCC BAA-382</name>
    <dbReference type="NCBI Taxonomy" id="1158608"/>
    <lineage>
        <taxon>Bacteria</taxon>
        <taxon>Bacillati</taxon>
        <taxon>Bacillota</taxon>
        <taxon>Bacilli</taxon>
        <taxon>Lactobacillales</taxon>
        <taxon>Enterococcaceae</taxon>
        <taxon>Enterococcus</taxon>
    </lineage>
</organism>
<reference evidence="3 5" key="1">
    <citation type="submission" date="2013-02" db="EMBL/GenBank/DDBJ databases">
        <title>The Genome Sequence of Enterococcus haemoperoxidus BAA-382.</title>
        <authorList>
            <consortium name="The Broad Institute Genome Sequencing Platform"/>
            <consortium name="The Broad Institute Genome Sequencing Center for Infectious Disease"/>
            <person name="Earl A.M."/>
            <person name="Gilmore M.S."/>
            <person name="Lebreton F."/>
            <person name="Walker B."/>
            <person name="Young S.K."/>
            <person name="Zeng Q."/>
            <person name="Gargeya S."/>
            <person name="Fitzgerald M."/>
            <person name="Haas B."/>
            <person name="Abouelleil A."/>
            <person name="Alvarado L."/>
            <person name="Arachchi H.M."/>
            <person name="Berlin A.M."/>
            <person name="Chapman S.B."/>
            <person name="Dewar J."/>
            <person name="Goldberg J."/>
            <person name="Griggs A."/>
            <person name="Gujja S."/>
            <person name="Hansen M."/>
            <person name="Howarth C."/>
            <person name="Imamovic A."/>
            <person name="Larimer J."/>
            <person name="McCowan C."/>
            <person name="Murphy C."/>
            <person name="Neiman D."/>
            <person name="Pearson M."/>
            <person name="Priest M."/>
            <person name="Roberts A."/>
            <person name="Saif S."/>
            <person name="Shea T."/>
            <person name="Sisk P."/>
            <person name="Sykes S."/>
            <person name="Wortman J."/>
            <person name="Nusbaum C."/>
            <person name="Birren B."/>
        </authorList>
    </citation>
    <scope>NUCLEOTIDE SEQUENCE [LARGE SCALE GENOMIC DNA]</scope>
    <source>
        <strain evidence="3 5">ATCC BAA-382</strain>
    </source>
</reference>
<keyword evidence="1" id="KW-0175">Coiled coil</keyword>
<dbReference type="EMBL" id="ASVY01000003">
    <property type="protein sequence ID" value="EOT60227.1"/>
    <property type="molecule type" value="Genomic_DNA"/>
</dbReference>
<keyword evidence="6" id="KW-1185">Reference proteome</keyword>
<keyword evidence="2" id="KW-0812">Transmembrane</keyword>
<keyword evidence="2" id="KW-0472">Membrane</keyword>
<feature type="transmembrane region" description="Helical" evidence="2">
    <location>
        <begin position="90"/>
        <end position="111"/>
    </location>
</feature>
<evidence type="ECO:0000313" key="5">
    <source>
        <dbReference type="Proteomes" id="UP000013858"/>
    </source>
</evidence>
<gene>
    <name evidence="4" type="ORF">I583_02862</name>
    <name evidence="3" type="ORF">UAW_01896</name>
</gene>
<accession>R2SV97</accession>
<feature type="transmembrane region" description="Helical" evidence="2">
    <location>
        <begin position="425"/>
        <end position="446"/>
    </location>
</feature>
<name>R2SV97_9ENTE</name>
<dbReference type="eggNOG" id="COG1283">
    <property type="taxonomic scope" value="Bacteria"/>
</dbReference>
<dbReference type="Proteomes" id="UP000014197">
    <property type="component" value="Unassembled WGS sequence"/>
</dbReference>
<evidence type="ECO:0000313" key="4">
    <source>
        <dbReference type="EMBL" id="EOT60227.1"/>
    </source>
</evidence>
<evidence type="ECO:0008006" key="7">
    <source>
        <dbReference type="Google" id="ProtNLM"/>
    </source>
</evidence>
<dbReference type="EMBL" id="AJAR01000016">
    <property type="protein sequence ID" value="EOH96731.1"/>
    <property type="molecule type" value="Genomic_DNA"/>
</dbReference>
<sequence>MAIEKISIDMKSNSEEIAKQLSKIDSKIKQLKIEKSKVQSSVKKLEKSLSEFKGFSFIEDAAKSIGSGATALKEVNDKVPSDLSKIGPKLGNMGIAIVGMGTIAVIAGALASGDGKKAQTGFKTIQDIGELLGDAAETMSQIAVKVPSDLGSMGARLGNMGIAIVGMGALVAIAGKLASSDAKVAKTGFKTIRDIGKLLEEAAETMSQIAAKVPSDLGSMGARLGNMGIAIVGMGVLVGIAGKLAQDNPKEAKKGFQMIREIGKLLEEAAETMSQIATKVPADLGEMGSRLGSMGIAIVGMGILVGIAGKLAQDNPKEAKKGFQMIREIGKLLEETAETMSQIAAKVPADLGEMGSRLGSMGIAIGGMGILIAIAGKLAQDNPKEAKKGFQMIREIGKLLEEAAETMSQIVSKVPADFGEMGSRLGSMGIAIGGMGVLIAIAGKLAKDNPKEAKKGFQMIREIGKLLEEAAETMSQIVTKVPSDFGEMGSRLGSMGIAIGGMGVLVAIAGKLAKDHPKEAKAGFKMIRDLSSLLGETAEAMGQIAAKVPGDFGSLGGKLLAMGAAIGGMGILVGVVGLLAEKKPEMAMAGLASIEGIITLLTKAAEAMKQIDEKVPDDIANVAAKLANIGIAIGGMSVLVGVVGALVSSGVGALIAGAGLATVFLVAEELMHVSEALYQLEQKVPDDTSSIKGKIESVTTAIGYFTAANLGGVLDLFKNAVGALNTAVVAEGIIQLAKVGKELQKFEDITIPANIESKINEIQSVFEYLKKGVGFFKEIGQFFSGGKTDTKIGEDAAKAVGNLADVAKSIEKLEETEIKDPEGLKDRIEEIQKTFEYFTKTKGWFDDVKRAFKGDNIDDGVAEDAKNYVTHLVGIMEQLDKIQKTELNFSDVISKLQNVQDIIKGFEKIDLNMKLDVNTLKATVEKAEYLSKLIGHLKTAIGFTFDANAVTKLKETIKGIKEAIKEILSTDFTPRDENGTRSNMPDWTWAMERDIQQAIDKLGKLNELGAKLKAALAFEFDESSFGTFEERVQLMQDTIRKVLLTDFSPTNEAGEFLTLEKLDEQLSIITNAVNKLTQLNLMGDQFAKALNFNFDEGSKEKFEKTMGQIVEAMEAVDKFTLSNTSGSNTPDTTDNTNLMTVSESNLSLNNQLGQNINFGPQTVSQKGTDTFEEKVEKALKKIKQLNDLITKIQDVPLLNPVEFEKKITAVKQCLEKLSLFVADEKVNNNAEKITSSADAFTKLADTLNELLPEFSKFGEGFALNIMAKYNEINPTGTIGAAFTNLITVLKGHIETFKKIGDSYTTNLTEGLINTIQNIPKEIDTVISEMNKKDSAAMTNFRNIGTNLGNSLVEGFKSAVEGMYVKVETINPLKRATGGIVPNYLASGGLTSIFKKEGTDTVPAMLTPGEFVQRRSAVKTFGLDFMNRVNNLDVKGAFNALTNRFTTPAMFIPAVSTVVNNINHTTNNANRVTQNVVGGNADYMMKRASRYLR</sequence>
<evidence type="ECO:0000313" key="3">
    <source>
        <dbReference type="EMBL" id="EOH96731.1"/>
    </source>
</evidence>
<evidence type="ECO:0000313" key="6">
    <source>
        <dbReference type="Proteomes" id="UP000014197"/>
    </source>
</evidence>
<feature type="coiled-coil region" evidence="1">
    <location>
        <begin position="1168"/>
        <end position="1195"/>
    </location>
</feature>
<dbReference type="OrthoDB" id="2183194at2"/>
<feature type="transmembrane region" description="Helical" evidence="2">
    <location>
        <begin position="157"/>
        <end position="178"/>
    </location>
</feature>
<protein>
    <recommendedName>
        <fullName evidence="7">Tape measure domain-containing protein</fullName>
    </recommendedName>
</protein>
<feature type="transmembrane region" description="Helical" evidence="2">
    <location>
        <begin position="358"/>
        <end position="379"/>
    </location>
</feature>
<feature type="transmembrane region" description="Helical" evidence="2">
    <location>
        <begin position="291"/>
        <end position="312"/>
    </location>
</feature>
<dbReference type="Proteomes" id="UP000013858">
    <property type="component" value="Unassembled WGS sequence"/>
</dbReference>
<feature type="coiled-coil region" evidence="1">
    <location>
        <begin position="14"/>
        <end position="48"/>
    </location>
</feature>
<comment type="caution">
    <text evidence="3">The sequence shown here is derived from an EMBL/GenBank/DDBJ whole genome shotgun (WGS) entry which is preliminary data.</text>
</comment>
<feature type="transmembrane region" description="Helical" evidence="2">
    <location>
        <begin position="224"/>
        <end position="245"/>
    </location>
</feature>
<feature type="transmembrane region" description="Helical" evidence="2">
    <location>
        <begin position="492"/>
        <end position="510"/>
    </location>
</feature>